<feature type="domain" description="C2H2-type" evidence="14">
    <location>
        <begin position="1250"/>
        <end position="1277"/>
    </location>
</feature>
<feature type="domain" description="C2H2-type" evidence="14">
    <location>
        <begin position="353"/>
        <end position="381"/>
    </location>
</feature>
<feature type="domain" description="C2H2-type" evidence="14">
    <location>
        <begin position="1306"/>
        <end position="1333"/>
    </location>
</feature>
<evidence type="ECO:0000256" key="10">
    <source>
        <dbReference type="ARBA" id="ARBA00023163"/>
    </source>
</evidence>
<reference evidence="16" key="1">
    <citation type="submission" date="2025-08" db="UniProtKB">
        <authorList>
            <consortium name="RefSeq"/>
        </authorList>
    </citation>
    <scope>IDENTIFICATION</scope>
    <source>
        <strain evidence="16">J_2021</strain>
        <tissue evidence="16">Erythrocytes</tissue>
    </source>
</reference>
<comment type="subcellular location">
    <subcellularLocation>
        <location evidence="2">Nucleus</location>
    </subcellularLocation>
</comment>
<sequence>MGMWEEASDTGMKGKKKDKNEEEEERGKKERMVNLTLEMIYLLTGEHYIPRKKSDDGGALHAPGSVIQKENNKNDKKILELMSNIIQLLTGEWDYIKGNKDLYEEGMKEEPQQLHPLATCEYKDESNVTAHMEATSCCNNNGNHMNPEISPIEPSPPANGIKEEATSCVEGNQSDCRINPFTEQIQGTDTPTPIMGYSLNNRLATNYISDGIKEEVVSCKEETQSDCSINPFTEQIQGTDTPTPIMGCSLNNSLAETYISVVIKEEAASWEEGNQSDCSINPLTEQIQGTDTSSPIMECSLLKMKANKYDGNSYWSPKNILRRKYSCNEGHKYLIHKRDFDKHQMTHKRQKSFSCSECGKCFASSSELTVHLSQMHTGEKPFSSSSGLTAHQQGAHMKGKPFFCSECGKCFSKRCHFVRHQMIHTGEKPFSCSTCGKCFSDRSHLTRHQRIHTGEKPFSCSVCKKCFLDQSSLSRHQLIHTAEKTFSCSECEKCFSKQSSLVSHQRTHTGEKPFSCSECDKCFATSSELIIHQRTHTGEKPFSCSECEKCFSKQSSLVSHQMIHTGEKPGECGKCFSSSSGLTAHQQGAHMKVKPLSCSECGKCFSDRSHLIRHQMIHTGEKPFSCSECGKCFSDRSHLIRHQMIHTGEKPFSCSECGKCFVSSSQLATHRQRAHMGKKPFSCNDKKILELMSNIIQLLTGEVAIRTGHVSIYFSLDEWDYIKGNQDLYREGIKEEPQQLHPLDCEYEDKRDITADLEETLCYNNETSKIGAEGADFCVNDNHTNPQIYKEEQPPTANGIKEEVALCEEGNQSDCSINALTELAQGTYTPIMGYNPLIMQDNKYNENAYKSPHESLETKPILQKRDIDRHQRTHTTEKHFSHHLNLHNHLSIHAGKKPLSSLELTVHRQTYTDEKPFSCSECGKCFSTHKIRARHQKIHTGEKPFPCSECGKCFARSSELTVHQRNHTGEKPYSCSECGKCFPTHYLLARHQKTHTGEKPFPCSECGKCFRRSSDLTVHQRTHTGEKPYSCSQCGKCFTTSSELNVHRRTHTGEKPYSCFQCGKCFTTSSDLNVHQRTHTGEKPYSCSECGKCFSKNSHLKHHHRTHTGEKPFSCSECGKCFTHNGSLKVHLKMHKGGADFCANGNHTSLEISPEEQAPPAIGIKEEGPSCEGGNQSDCSINPLTDTPIPVIGYKPLIMKDNKYNENAFTSLHVSHVTKQILQKRDIDRHHNTQTQLKYHHRTQTGEKTFSCSECGKCFSTHQILARHQKIHTGEKPFPCSECGKSFARSSDLTVHRRIHTGEKPYSCSQCGKCFTTSSDLNVHRRIHTGEKPYSCSECGKCFSKHTHLKHHYRTHTGEKSFSCSVCGKCFTNNGSLKVHLKMHNGGADFCANGNLTNHEISPVEQPPPANGIKDEGPSYEGGNQSDCRINPLTDTPTPVMAYNPLIMQDNKYNENAYISPHESHVTNHILQKRDIDRNHKTQAQLKYHHRTHTGEKPFSCSECGKCFPTHYLLARHQKSHTGEKPFPCSECGKCFGRSSDLIVHQRIHTGVKPYFCSQCGKCFTTSSELNVHRRTHTGEKPYSCSQCGKCFTTSSDLNVHRRTHTGEKPYSCSECGKCFSKHSHLKHHHRTHTGEKPFSCSECGKCFTHNGSLKVHLKMHKVGADFCVNGNLTNHEISQAEQPPPANGIKEEGPSGEGENQSDCSINPLVDTPIPAMGHNPLLMQDNKYNENAYINTFKWVV</sequence>
<keyword evidence="11" id="KW-0539">Nucleus</keyword>
<feature type="domain" description="C2H2-type" evidence="14">
    <location>
        <begin position="1001"/>
        <end position="1028"/>
    </location>
</feature>
<feature type="domain" description="C2H2-type" evidence="14">
    <location>
        <begin position="1278"/>
        <end position="1305"/>
    </location>
</feature>
<dbReference type="FunFam" id="3.30.160.60:FF:001158">
    <property type="entry name" value="zinc finger protein 22"/>
    <property type="match status" value="1"/>
</dbReference>
<keyword evidence="8" id="KW-0805">Transcription regulation</keyword>
<dbReference type="FunFam" id="3.30.160.60:FF:000739">
    <property type="entry name" value="Zgc:171418 protein"/>
    <property type="match status" value="1"/>
</dbReference>
<feature type="domain" description="C2H2-type" evidence="14">
    <location>
        <begin position="542"/>
        <end position="569"/>
    </location>
</feature>
<dbReference type="GeneID" id="108703837"/>
<name>A0A8J1LSM1_XENLA</name>
<dbReference type="FunFam" id="3.30.160.60:FF:001326">
    <property type="entry name" value="Zinc finger protein 432"/>
    <property type="match status" value="1"/>
</dbReference>
<feature type="domain" description="C2H2-type" evidence="14">
    <location>
        <begin position="1057"/>
        <end position="1084"/>
    </location>
</feature>
<dbReference type="FunFam" id="3.30.160.60:FF:002331">
    <property type="entry name" value="Zinc finger protein 672"/>
    <property type="match status" value="3"/>
</dbReference>
<feature type="domain" description="C2H2-type" evidence="14">
    <location>
        <begin position="571"/>
        <end position="595"/>
    </location>
</feature>
<evidence type="ECO:0000256" key="1">
    <source>
        <dbReference type="ARBA" id="ARBA00003767"/>
    </source>
</evidence>
<feature type="region of interest" description="Disordered" evidence="13">
    <location>
        <begin position="1"/>
        <end position="30"/>
    </location>
</feature>
<feature type="domain" description="C2H2-type" evidence="14">
    <location>
        <begin position="430"/>
        <end position="457"/>
    </location>
</feature>
<organism evidence="15 16">
    <name type="scientific">Xenopus laevis</name>
    <name type="common">African clawed frog</name>
    <dbReference type="NCBI Taxonomy" id="8355"/>
    <lineage>
        <taxon>Eukaryota</taxon>
        <taxon>Metazoa</taxon>
        <taxon>Chordata</taxon>
        <taxon>Craniata</taxon>
        <taxon>Vertebrata</taxon>
        <taxon>Euteleostomi</taxon>
        <taxon>Amphibia</taxon>
        <taxon>Batrachia</taxon>
        <taxon>Anura</taxon>
        <taxon>Pipoidea</taxon>
        <taxon>Pipidae</taxon>
        <taxon>Xenopodinae</taxon>
        <taxon>Xenopus</taxon>
        <taxon>Xenopus</taxon>
    </lineage>
</organism>
<dbReference type="InterPro" id="IPR050758">
    <property type="entry name" value="Znf_C2H2-type"/>
</dbReference>
<feature type="domain" description="C2H2-type" evidence="14">
    <location>
        <begin position="917"/>
        <end position="944"/>
    </location>
</feature>
<keyword evidence="6 12" id="KW-0863">Zinc-finger</keyword>
<keyword evidence="7" id="KW-0862">Zinc</keyword>
<dbReference type="FunFam" id="3.30.160.60:FF:000478">
    <property type="entry name" value="Zinc finger protein 133"/>
    <property type="match status" value="1"/>
</dbReference>
<gene>
    <name evidence="16" type="primary">LOC108703837</name>
</gene>
<keyword evidence="5" id="KW-0677">Repeat</keyword>
<keyword evidence="15" id="KW-1185">Reference proteome</keyword>
<dbReference type="Gene3D" id="3.30.160.60">
    <property type="entry name" value="Classic Zinc Finger"/>
    <property type="match status" value="29"/>
</dbReference>
<dbReference type="SUPFAM" id="SSF57667">
    <property type="entry name" value="beta-beta-alpha zinc fingers"/>
    <property type="match status" value="19"/>
</dbReference>
<keyword evidence="9" id="KW-0238">DNA-binding</keyword>
<feature type="domain" description="C2H2-type" evidence="14">
    <location>
        <begin position="1362"/>
        <end position="1389"/>
    </location>
</feature>
<feature type="domain" description="C2H2-type" evidence="14">
    <location>
        <begin position="458"/>
        <end position="485"/>
    </location>
</feature>
<accession>A0A8J1LSM1</accession>
<dbReference type="FunFam" id="3.30.160.60:FF:001007">
    <property type="entry name" value="Zinc finger protein 1184"/>
    <property type="match status" value="6"/>
</dbReference>
<dbReference type="FunFam" id="3.30.160.60:FF:000358">
    <property type="entry name" value="zinc finger protein 24"/>
    <property type="match status" value="1"/>
</dbReference>
<evidence type="ECO:0000313" key="16">
    <source>
        <dbReference type="RefSeq" id="XP_041432284.1"/>
    </source>
</evidence>
<dbReference type="SMART" id="SM00355">
    <property type="entry name" value="ZnF_C2H2"/>
    <property type="match status" value="31"/>
</dbReference>
<dbReference type="KEGG" id="xla:108703837"/>
<evidence type="ECO:0000256" key="13">
    <source>
        <dbReference type="SAM" id="MobiDB-lite"/>
    </source>
</evidence>
<evidence type="ECO:0000256" key="7">
    <source>
        <dbReference type="ARBA" id="ARBA00022833"/>
    </source>
</evidence>
<feature type="domain" description="C2H2-type" evidence="14">
    <location>
        <begin position="514"/>
        <end position="541"/>
    </location>
</feature>
<evidence type="ECO:0000259" key="14">
    <source>
        <dbReference type="PROSITE" id="PS50157"/>
    </source>
</evidence>
<evidence type="ECO:0000256" key="6">
    <source>
        <dbReference type="ARBA" id="ARBA00022771"/>
    </source>
</evidence>
<dbReference type="FunFam" id="3.30.160.60:FF:000848">
    <property type="entry name" value="Zinc finger protein 35"/>
    <property type="match status" value="1"/>
</dbReference>
<dbReference type="Pfam" id="PF00096">
    <property type="entry name" value="zf-C2H2"/>
    <property type="match status" value="27"/>
</dbReference>
<dbReference type="GO" id="GO:0003677">
    <property type="term" value="F:DNA binding"/>
    <property type="evidence" value="ECO:0007669"/>
    <property type="project" value="UniProtKB-KW"/>
</dbReference>
<protein>
    <submittedName>
        <fullName evidence="16">Zinc finger protein 850</fullName>
    </submittedName>
</protein>
<comment type="similarity">
    <text evidence="3">Belongs to the krueppel C2H2-type zinc-finger protein family.</text>
</comment>
<dbReference type="FunFam" id="3.30.160.60:FF:000936">
    <property type="entry name" value="Zinc finger protein 577"/>
    <property type="match status" value="4"/>
</dbReference>
<evidence type="ECO:0000313" key="15">
    <source>
        <dbReference type="Proteomes" id="UP000186698"/>
    </source>
</evidence>
<dbReference type="OrthoDB" id="9411774at2759"/>
<dbReference type="Proteomes" id="UP000186698">
    <property type="component" value="Chromosome 9_10L"/>
</dbReference>
<feature type="domain" description="C2H2-type" evidence="14">
    <location>
        <begin position="486"/>
        <end position="513"/>
    </location>
</feature>
<dbReference type="InterPro" id="IPR013087">
    <property type="entry name" value="Znf_C2H2_type"/>
</dbReference>
<feature type="domain" description="C2H2-type" evidence="14">
    <location>
        <begin position="1499"/>
        <end position="1526"/>
    </location>
</feature>
<feature type="domain" description="C2H2-type" evidence="14">
    <location>
        <begin position="1527"/>
        <end position="1554"/>
    </location>
</feature>
<feature type="domain" description="C2H2-type" evidence="14">
    <location>
        <begin position="596"/>
        <end position="623"/>
    </location>
</feature>
<dbReference type="FunFam" id="3.30.160.60:FF:000812">
    <property type="entry name" value="zinc finger protein 23 isoform X2"/>
    <property type="match status" value="1"/>
</dbReference>
<dbReference type="GO" id="GO:0005634">
    <property type="term" value="C:nucleus"/>
    <property type="evidence" value="ECO:0007669"/>
    <property type="project" value="UniProtKB-SubCell"/>
</dbReference>
<dbReference type="FunFam" id="3.30.160.60:FF:000264">
    <property type="entry name" value="Zinc finger protein 236"/>
    <property type="match status" value="1"/>
</dbReference>
<evidence type="ECO:0000256" key="3">
    <source>
        <dbReference type="ARBA" id="ARBA00006991"/>
    </source>
</evidence>
<feature type="domain" description="C2H2-type" evidence="14">
    <location>
        <begin position="1611"/>
        <end position="1638"/>
    </location>
</feature>
<evidence type="ECO:0000256" key="5">
    <source>
        <dbReference type="ARBA" id="ARBA00022737"/>
    </source>
</evidence>
<feature type="domain" description="C2H2-type" evidence="14">
    <location>
        <begin position="1555"/>
        <end position="1582"/>
    </location>
</feature>
<feature type="domain" description="C2H2-type" evidence="14">
    <location>
        <begin position="1113"/>
        <end position="1140"/>
    </location>
</feature>
<feature type="domain" description="C2H2-type" evidence="14">
    <location>
        <begin position="1029"/>
        <end position="1056"/>
    </location>
</feature>
<dbReference type="PANTHER" id="PTHR23234:SF8">
    <property type="entry name" value="C2H2-TYPE DOMAIN-CONTAINING PROTEIN"/>
    <property type="match status" value="1"/>
</dbReference>
<dbReference type="InterPro" id="IPR036236">
    <property type="entry name" value="Znf_C2H2_sf"/>
</dbReference>
<proteinExistence type="inferred from homology"/>
<feature type="domain" description="C2H2-type" evidence="14">
    <location>
        <begin position="624"/>
        <end position="651"/>
    </location>
</feature>
<dbReference type="PANTHER" id="PTHR23234">
    <property type="entry name" value="ZNF44 PROTEIN"/>
    <property type="match status" value="1"/>
</dbReference>
<dbReference type="GO" id="GO:0008270">
    <property type="term" value="F:zinc ion binding"/>
    <property type="evidence" value="ECO:0007669"/>
    <property type="project" value="UniProtKB-KW"/>
</dbReference>
<evidence type="ECO:0000256" key="4">
    <source>
        <dbReference type="ARBA" id="ARBA00022723"/>
    </source>
</evidence>
<evidence type="ECO:0000256" key="9">
    <source>
        <dbReference type="ARBA" id="ARBA00023125"/>
    </source>
</evidence>
<feature type="domain" description="C2H2-type" evidence="14">
    <location>
        <begin position="1583"/>
        <end position="1610"/>
    </location>
</feature>
<dbReference type="FunFam" id="3.30.160.60:FF:002063">
    <property type="entry name" value="RB associated KRAB zinc finger"/>
    <property type="match status" value="2"/>
</dbReference>
<evidence type="ECO:0000256" key="12">
    <source>
        <dbReference type="PROSITE-ProRule" id="PRU00042"/>
    </source>
</evidence>
<dbReference type="FunFam" id="3.30.160.60:FF:001155">
    <property type="entry name" value="Zinc finger 30C"/>
    <property type="match status" value="4"/>
</dbReference>
<keyword evidence="4" id="KW-0479">Metal-binding</keyword>
<feature type="region of interest" description="Disordered" evidence="13">
    <location>
        <begin position="1678"/>
        <end position="1710"/>
    </location>
</feature>
<feature type="domain" description="C2H2-type" evidence="14">
    <location>
        <begin position="945"/>
        <end position="972"/>
    </location>
</feature>
<feature type="domain" description="C2H2-type" evidence="14">
    <location>
        <begin position="1639"/>
        <end position="1661"/>
    </location>
</feature>
<feature type="domain" description="C2H2-type" evidence="14">
    <location>
        <begin position="1334"/>
        <end position="1361"/>
    </location>
</feature>
<dbReference type="PROSITE" id="PS50157">
    <property type="entry name" value="ZINC_FINGER_C2H2_2"/>
    <property type="match status" value="30"/>
</dbReference>
<feature type="domain" description="C2H2-type" evidence="14">
    <location>
        <begin position="973"/>
        <end position="1000"/>
    </location>
</feature>
<feature type="region of interest" description="Disordered" evidence="13">
    <location>
        <begin position="1405"/>
        <end position="1425"/>
    </location>
</feature>
<dbReference type="FunFam" id="3.30.160.60:FF:002343">
    <property type="entry name" value="Zinc finger protein 33A"/>
    <property type="match status" value="1"/>
</dbReference>
<feature type="domain" description="C2H2-type" evidence="14">
    <location>
        <begin position="652"/>
        <end position="680"/>
    </location>
</feature>
<evidence type="ECO:0000256" key="8">
    <source>
        <dbReference type="ARBA" id="ARBA00023015"/>
    </source>
</evidence>
<evidence type="ECO:0000256" key="11">
    <source>
        <dbReference type="ARBA" id="ARBA00023242"/>
    </source>
</evidence>
<comment type="function">
    <text evidence="1">May be involved in transcriptional regulation.</text>
</comment>
<keyword evidence="10" id="KW-0804">Transcription</keyword>
<dbReference type="RefSeq" id="XP_041432284.1">
    <property type="nucleotide sequence ID" value="XM_041576350.1"/>
</dbReference>
<dbReference type="PROSITE" id="PS00028">
    <property type="entry name" value="ZINC_FINGER_C2H2_1"/>
    <property type="match status" value="29"/>
</dbReference>
<feature type="domain" description="C2H2-type" evidence="14">
    <location>
        <begin position="1085"/>
        <end position="1112"/>
    </location>
</feature>
<feature type="domain" description="C2H2-type" evidence="14">
    <location>
        <begin position="402"/>
        <end position="429"/>
    </location>
</feature>
<evidence type="ECO:0000256" key="2">
    <source>
        <dbReference type="ARBA" id="ARBA00004123"/>
    </source>
</evidence>